<keyword evidence="2" id="KW-0378">Hydrolase</keyword>
<gene>
    <name evidence="2" type="ORF">GCM10023093_11950</name>
</gene>
<dbReference type="EMBL" id="BAABFA010000008">
    <property type="protein sequence ID" value="GAA4463454.1"/>
    <property type="molecule type" value="Genomic_DNA"/>
</dbReference>
<proteinExistence type="predicted"/>
<dbReference type="Pfam" id="PF01738">
    <property type="entry name" value="DLH"/>
    <property type="match status" value="1"/>
</dbReference>
<protein>
    <submittedName>
        <fullName evidence="2">Dienelactone hydrolase family protein</fullName>
    </submittedName>
</protein>
<dbReference type="InterPro" id="IPR050261">
    <property type="entry name" value="FrsA_esterase"/>
</dbReference>
<organism evidence="2 3">
    <name type="scientific">Nemorincola caseinilytica</name>
    <dbReference type="NCBI Taxonomy" id="2054315"/>
    <lineage>
        <taxon>Bacteria</taxon>
        <taxon>Pseudomonadati</taxon>
        <taxon>Bacteroidota</taxon>
        <taxon>Chitinophagia</taxon>
        <taxon>Chitinophagales</taxon>
        <taxon>Chitinophagaceae</taxon>
        <taxon>Nemorincola</taxon>
    </lineage>
</organism>
<reference evidence="3" key="1">
    <citation type="journal article" date="2019" name="Int. J. Syst. Evol. Microbiol.">
        <title>The Global Catalogue of Microorganisms (GCM) 10K type strain sequencing project: providing services to taxonomists for standard genome sequencing and annotation.</title>
        <authorList>
            <consortium name="The Broad Institute Genomics Platform"/>
            <consortium name="The Broad Institute Genome Sequencing Center for Infectious Disease"/>
            <person name="Wu L."/>
            <person name="Ma J."/>
        </authorList>
    </citation>
    <scope>NUCLEOTIDE SEQUENCE [LARGE SCALE GENOMIC DNA]</scope>
    <source>
        <strain evidence="3">JCM 32105</strain>
    </source>
</reference>
<comment type="caution">
    <text evidence="2">The sequence shown here is derived from an EMBL/GenBank/DDBJ whole genome shotgun (WGS) entry which is preliminary data.</text>
</comment>
<evidence type="ECO:0000259" key="1">
    <source>
        <dbReference type="Pfam" id="PF01738"/>
    </source>
</evidence>
<dbReference type="PANTHER" id="PTHR22946:SF0">
    <property type="entry name" value="DIENELACTONE HYDROLASE DOMAIN-CONTAINING PROTEIN"/>
    <property type="match status" value="1"/>
</dbReference>
<evidence type="ECO:0000313" key="3">
    <source>
        <dbReference type="Proteomes" id="UP001500067"/>
    </source>
</evidence>
<dbReference type="Gene3D" id="3.40.50.1820">
    <property type="entry name" value="alpha/beta hydrolase"/>
    <property type="match status" value="1"/>
</dbReference>
<name>A0ABP8N984_9BACT</name>
<evidence type="ECO:0000313" key="2">
    <source>
        <dbReference type="EMBL" id="GAA4463454.1"/>
    </source>
</evidence>
<dbReference type="InterPro" id="IPR029058">
    <property type="entry name" value="AB_hydrolase_fold"/>
</dbReference>
<dbReference type="PANTHER" id="PTHR22946">
    <property type="entry name" value="DIENELACTONE HYDROLASE DOMAIN-CONTAINING PROTEIN-RELATED"/>
    <property type="match status" value="1"/>
</dbReference>
<feature type="domain" description="Dienelactone hydrolase" evidence="1">
    <location>
        <begin position="27"/>
        <end position="239"/>
    </location>
</feature>
<dbReference type="SUPFAM" id="SSF53474">
    <property type="entry name" value="alpha/beta-Hydrolases"/>
    <property type="match status" value="1"/>
</dbReference>
<sequence>MSIVTEEVSYKCNGATMKSYVIYDASRQDARPAIVVVPEWWGLNGYTKMRARMLAELGYVAIAADMYGDGKTAKDPQMAKEYAMPFYKDPKLGKECIAAAIAKVKEYPQTDKSKIGAVGFCFGGSMVLNAAKMGMDLKVVVSFHGGLQTVPAKKGSVKGKILVCHGGADKFVSDTDILSFRKNLDTLGVPYQFISYPGATHAFTNPQATAVGKKYSMPIEYNDEAAKKSWGDMKKFLSDLF</sequence>
<keyword evidence="3" id="KW-1185">Reference proteome</keyword>
<accession>A0ABP8N984</accession>
<dbReference type="GO" id="GO:0016787">
    <property type="term" value="F:hydrolase activity"/>
    <property type="evidence" value="ECO:0007669"/>
    <property type="project" value="UniProtKB-KW"/>
</dbReference>
<dbReference type="Proteomes" id="UP001500067">
    <property type="component" value="Unassembled WGS sequence"/>
</dbReference>
<dbReference type="InterPro" id="IPR002925">
    <property type="entry name" value="Dienelactn_hydro"/>
</dbReference>